<evidence type="ECO:0000256" key="1">
    <source>
        <dbReference type="ARBA" id="ARBA00004651"/>
    </source>
</evidence>
<keyword evidence="5 6" id="KW-0472">Membrane</keyword>
<proteinExistence type="predicted"/>
<accession>A0A1V0BAR6</accession>
<accession>A0A0W7Z7A5</accession>
<dbReference type="Proteomes" id="UP000242792">
    <property type="component" value="Chromosome"/>
</dbReference>
<evidence type="ECO:0000256" key="2">
    <source>
        <dbReference type="ARBA" id="ARBA00022475"/>
    </source>
</evidence>
<keyword evidence="3 6" id="KW-0812">Transmembrane</keyword>
<dbReference type="InterPro" id="IPR001123">
    <property type="entry name" value="LeuE-type"/>
</dbReference>
<dbReference type="GeneID" id="83037796"/>
<dbReference type="GO" id="GO:0015171">
    <property type="term" value="F:amino acid transmembrane transporter activity"/>
    <property type="evidence" value="ECO:0007669"/>
    <property type="project" value="TreeGrafter"/>
</dbReference>
<feature type="transmembrane region" description="Helical" evidence="6">
    <location>
        <begin position="186"/>
        <end position="207"/>
    </location>
</feature>
<reference evidence="7 10" key="2">
    <citation type="submission" date="2017-03" db="EMBL/GenBank/DDBJ databases">
        <title>Rapid Whole Genome Sequencing of Comamonas kerstersii Causing Continuous ambulatory Peritoneal Dialysis-Associated Peritonitis.</title>
        <authorList>
            <person name="Zheng B."/>
        </authorList>
    </citation>
    <scope>NUCLEOTIDE SEQUENCE [LARGE SCALE GENOMIC DNA]</scope>
    <source>
        <strain evidence="7 10">8943</strain>
    </source>
</reference>
<keyword evidence="9" id="KW-1185">Reference proteome</keyword>
<reference evidence="8 9" key="1">
    <citation type="submission" date="2015-12" db="EMBL/GenBank/DDBJ databases">
        <title>Complete genome sequence of a multi-drug resistant strain Acidovorax sp. 12322-1.</title>
        <authorList>
            <person name="Ming D."/>
            <person name="Wang M."/>
            <person name="Hu S."/>
            <person name="Zhou Y."/>
            <person name="Jiang T."/>
        </authorList>
    </citation>
    <scope>NUCLEOTIDE SEQUENCE [LARGE SCALE GENOMIC DNA]</scope>
    <source>
        <strain evidence="8 9">12322-1</strain>
    </source>
</reference>
<evidence type="ECO:0000313" key="10">
    <source>
        <dbReference type="Proteomes" id="UP000242792"/>
    </source>
</evidence>
<sequence length="210" mass="22682">MWNANMTAAWLAGFTVCFSLIISIGAQNLYVLRQAVKGQHVRACVAWCVISDAVLIGLGVAGMASLLARHPDWAWWLGMGGVLFLLGYGLFALWRMVTAPDAQVVADGGQVASRGLLGVISTLAVITLLNPHVYLDTVLLVGSIGARQEGHLKWLFVLGAACASLAWFGLLSFAAQRMRSLFARPAAWRVLDGLTGVMMLTLAWWVWQGL</sequence>
<keyword evidence="4 6" id="KW-1133">Transmembrane helix</keyword>
<dbReference type="KEGG" id="cke:B5M06_00505"/>
<gene>
    <name evidence="8" type="ORF">AS359_08435</name>
    <name evidence="7" type="ORF">B5M06_00505</name>
</gene>
<evidence type="ECO:0000256" key="5">
    <source>
        <dbReference type="ARBA" id="ARBA00023136"/>
    </source>
</evidence>
<dbReference type="GO" id="GO:0005886">
    <property type="term" value="C:plasma membrane"/>
    <property type="evidence" value="ECO:0007669"/>
    <property type="project" value="UniProtKB-SubCell"/>
</dbReference>
<evidence type="ECO:0000256" key="4">
    <source>
        <dbReference type="ARBA" id="ARBA00022989"/>
    </source>
</evidence>
<protein>
    <submittedName>
        <fullName evidence="8">Lysine transporter LysE</fullName>
    </submittedName>
</protein>
<evidence type="ECO:0000313" key="9">
    <source>
        <dbReference type="Proteomes" id="UP000053300"/>
    </source>
</evidence>
<feature type="transmembrane region" description="Helical" evidence="6">
    <location>
        <begin position="154"/>
        <end position="174"/>
    </location>
</feature>
<feature type="transmembrane region" description="Helical" evidence="6">
    <location>
        <begin position="6"/>
        <end position="32"/>
    </location>
</feature>
<dbReference type="PANTHER" id="PTHR30086">
    <property type="entry name" value="ARGININE EXPORTER PROTEIN ARGO"/>
    <property type="match status" value="1"/>
</dbReference>
<evidence type="ECO:0000313" key="7">
    <source>
        <dbReference type="EMBL" id="AQZ96971.1"/>
    </source>
</evidence>
<feature type="transmembrane region" description="Helical" evidence="6">
    <location>
        <begin position="73"/>
        <end position="94"/>
    </location>
</feature>
<name>A0A0W7Z7A5_9BURK</name>
<dbReference type="OrthoDB" id="5638726at2"/>
<dbReference type="RefSeq" id="WP_054066253.1">
    <property type="nucleotide sequence ID" value="NZ_CAUHBH010000006.1"/>
</dbReference>
<keyword evidence="2" id="KW-1003">Cell membrane</keyword>
<dbReference type="Pfam" id="PF01810">
    <property type="entry name" value="LysE"/>
    <property type="match status" value="1"/>
</dbReference>
<dbReference type="Proteomes" id="UP000053300">
    <property type="component" value="Unassembled WGS sequence"/>
</dbReference>
<dbReference type="AlphaFoldDB" id="A0A0W7Z7A5"/>
<feature type="transmembrane region" description="Helical" evidence="6">
    <location>
        <begin position="115"/>
        <end position="134"/>
    </location>
</feature>
<evidence type="ECO:0000313" key="8">
    <source>
        <dbReference type="EMBL" id="KUF43060.1"/>
    </source>
</evidence>
<evidence type="ECO:0000256" key="3">
    <source>
        <dbReference type="ARBA" id="ARBA00022692"/>
    </source>
</evidence>
<organism evidence="8 9">
    <name type="scientific">Comamonas kerstersii</name>
    <dbReference type="NCBI Taxonomy" id="225992"/>
    <lineage>
        <taxon>Bacteria</taxon>
        <taxon>Pseudomonadati</taxon>
        <taxon>Pseudomonadota</taxon>
        <taxon>Betaproteobacteria</taxon>
        <taxon>Burkholderiales</taxon>
        <taxon>Comamonadaceae</taxon>
        <taxon>Comamonas</taxon>
    </lineage>
</organism>
<feature type="transmembrane region" description="Helical" evidence="6">
    <location>
        <begin position="44"/>
        <end position="67"/>
    </location>
</feature>
<dbReference type="EMBL" id="LPXH01000006">
    <property type="protein sequence ID" value="KUF43060.1"/>
    <property type="molecule type" value="Genomic_DNA"/>
</dbReference>
<dbReference type="PANTHER" id="PTHR30086:SF20">
    <property type="entry name" value="ARGININE EXPORTER PROTEIN ARGO-RELATED"/>
    <property type="match status" value="1"/>
</dbReference>
<dbReference type="EMBL" id="CP020121">
    <property type="protein sequence ID" value="AQZ96971.1"/>
    <property type="molecule type" value="Genomic_DNA"/>
</dbReference>
<comment type="subcellular location">
    <subcellularLocation>
        <location evidence="1">Cell membrane</location>
        <topology evidence="1">Multi-pass membrane protein</topology>
    </subcellularLocation>
</comment>
<evidence type="ECO:0000256" key="6">
    <source>
        <dbReference type="SAM" id="Phobius"/>
    </source>
</evidence>